<dbReference type="EMBL" id="CM043020">
    <property type="protein sequence ID" value="KAI4459144.1"/>
    <property type="molecule type" value="Genomic_DNA"/>
</dbReference>
<reference evidence="1" key="1">
    <citation type="submission" date="2022-04" db="EMBL/GenBank/DDBJ databases">
        <title>Chromosome-scale genome assembly of Holotrichia oblita Faldermann.</title>
        <authorList>
            <person name="Rongchong L."/>
        </authorList>
    </citation>
    <scope>NUCLEOTIDE SEQUENCE</scope>
    <source>
        <strain evidence="1">81SQS9</strain>
    </source>
</reference>
<keyword evidence="2" id="KW-1185">Reference proteome</keyword>
<dbReference type="Proteomes" id="UP001056778">
    <property type="component" value="Chromosome 6"/>
</dbReference>
<proteinExistence type="predicted"/>
<protein>
    <submittedName>
        <fullName evidence="1">Rna binding protein</fullName>
    </submittedName>
</protein>
<evidence type="ECO:0000313" key="1">
    <source>
        <dbReference type="EMBL" id="KAI4459144.1"/>
    </source>
</evidence>
<accession>A0ACB9SXL1</accession>
<comment type="caution">
    <text evidence="1">The sequence shown here is derived from an EMBL/GenBank/DDBJ whole genome shotgun (WGS) entry which is preliminary data.</text>
</comment>
<organism evidence="1 2">
    <name type="scientific">Holotrichia oblita</name>
    <name type="common">Chafer beetle</name>
    <dbReference type="NCBI Taxonomy" id="644536"/>
    <lineage>
        <taxon>Eukaryota</taxon>
        <taxon>Metazoa</taxon>
        <taxon>Ecdysozoa</taxon>
        <taxon>Arthropoda</taxon>
        <taxon>Hexapoda</taxon>
        <taxon>Insecta</taxon>
        <taxon>Pterygota</taxon>
        <taxon>Neoptera</taxon>
        <taxon>Endopterygota</taxon>
        <taxon>Coleoptera</taxon>
        <taxon>Polyphaga</taxon>
        <taxon>Scarabaeiformia</taxon>
        <taxon>Scarabaeidae</taxon>
        <taxon>Melolonthinae</taxon>
        <taxon>Holotrichia</taxon>
    </lineage>
</organism>
<sequence>MQVTRRPDETACKTTDSAQCTLHYAAGVAMAEGNGEVLLEESMKIEEVDTERTEDYHKLIEYGLDEKVAAKLDEIYKTGKLAHVDLDERALDALKEFPVDGALNVLGQFLDSNLEHVSNKSAYLCGVMKTYRQKSRAGSSQGAAAPAPAPVKGPDEEKIKQILERTGYTLDVTTGQRKYGGPPPGCDSTPPGPGCEVFCGKIPKDMYEDELIPLFEECGTIWDLRLMMDPMTGTNRGYAFVTFTSRDAAQLAVQKVCGKVVVPKRVPFSDVAYGRNEVFAGLMEVIIYSSPDDKKKNRGFCFLEYESHKAASLAKRRLGTGRIKVWGCDIIVDWADPQEEPDEQTMSKVKVLYVRNLTQEISEEKLKESFEQYGKVERVKKIKDYAFIHFEDRENAVKAMEELDGKEMGGSNIEVSLAKPPSDKKKKEEILRARERRMMQMMQVRGGMMPGAMPIRGPPGQGPRTGAGIRGPMGRGDYDYDYDYYGYGDYRGGYSDPYYDDYYRYEDYYYDYPPAPPQARGRGRQPQPVGGI</sequence>
<gene>
    <name evidence="1" type="ORF">MML48_6g00001704</name>
</gene>
<name>A0ACB9SXL1_HOLOL</name>
<evidence type="ECO:0000313" key="2">
    <source>
        <dbReference type="Proteomes" id="UP001056778"/>
    </source>
</evidence>